<comment type="caution">
    <text evidence="2">The sequence shown here is derived from an EMBL/GenBank/DDBJ whole genome shotgun (WGS) entry which is preliminary data.</text>
</comment>
<proteinExistence type="predicted"/>
<evidence type="ECO:0008006" key="4">
    <source>
        <dbReference type="Google" id="ProtNLM"/>
    </source>
</evidence>
<keyword evidence="1" id="KW-0812">Transmembrane</keyword>
<dbReference type="EMBL" id="LCDU01000011">
    <property type="protein sequence ID" value="KKS59978.1"/>
    <property type="molecule type" value="Genomic_DNA"/>
</dbReference>
<reference evidence="2 3" key="1">
    <citation type="journal article" date="2015" name="Nature">
        <title>rRNA introns, odd ribosomes, and small enigmatic genomes across a large radiation of phyla.</title>
        <authorList>
            <person name="Brown C.T."/>
            <person name="Hug L.A."/>
            <person name="Thomas B.C."/>
            <person name="Sharon I."/>
            <person name="Castelle C.J."/>
            <person name="Singh A."/>
            <person name="Wilkins M.J."/>
            <person name="Williams K.H."/>
            <person name="Banfield J.F."/>
        </authorList>
    </citation>
    <scope>NUCLEOTIDE SEQUENCE [LARGE SCALE GENOMIC DNA]</scope>
</reference>
<dbReference type="Proteomes" id="UP000034678">
    <property type="component" value="Unassembled WGS sequence"/>
</dbReference>
<sequence>MTTPVKAGATKSETTEYLIYYIFGALEILLAFRLVLKIMGANISSAFVGFIYGLSGIFIMPFEGIFRRGVSEGLETASVLEPATLVAIIVYAFLGWGIVKLVRIFSGEQQAS</sequence>
<evidence type="ECO:0000256" key="1">
    <source>
        <dbReference type="SAM" id="Phobius"/>
    </source>
</evidence>
<dbReference type="AlphaFoldDB" id="A0A0G1DCP1"/>
<feature type="transmembrane region" description="Helical" evidence="1">
    <location>
        <begin position="43"/>
        <end position="62"/>
    </location>
</feature>
<protein>
    <recommendedName>
        <fullName evidence="4">YGGT family protein</fullName>
    </recommendedName>
</protein>
<keyword evidence="1" id="KW-1133">Transmembrane helix</keyword>
<name>A0A0G1DCP1_UNCKA</name>
<evidence type="ECO:0000313" key="3">
    <source>
        <dbReference type="Proteomes" id="UP000034678"/>
    </source>
</evidence>
<gene>
    <name evidence="2" type="ORF">UV26_C0011G0023</name>
</gene>
<feature type="transmembrane region" description="Helical" evidence="1">
    <location>
        <begin position="82"/>
        <end position="102"/>
    </location>
</feature>
<feature type="transmembrane region" description="Helical" evidence="1">
    <location>
        <begin position="18"/>
        <end position="36"/>
    </location>
</feature>
<evidence type="ECO:0000313" key="2">
    <source>
        <dbReference type="EMBL" id="KKS59978.1"/>
    </source>
</evidence>
<organism evidence="2 3">
    <name type="scientific">candidate division WWE3 bacterium GW2011_GWF2_42_42</name>
    <dbReference type="NCBI Taxonomy" id="1619142"/>
    <lineage>
        <taxon>Bacteria</taxon>
        <taxon>Katanobacteria</taxon>
    </lineage>
</organism>
<accession>A0A0G1DCP1</accession>
<dbReference type="STRING" id="1619142.UV26_C0011G0023"/>
<keyword evidence="1" id="KW-0472">Membrane</keyword>